<evidence type="ECO:0000256" key="11">
    <source>
        <dbReference type="HAMAP-Rule" id="MF_01456"/>
    </source>
</evidence>
<organism evidence="12 13">
    <name type="scientific">Desulfococcus multivorans DSM 2059</name>
    <dbReference type="NCBI Taxonomy" id="1121405"/>
    <lineage>
        <taxon>Bacteria</taxon>
        <taxon>Pseudomonadati</taxon>
        <taxon>Thermodesulfobacteriota</taxon>
        <taxon>Desulfobacteria</taxon>
        <taxon>Desulfobacterales</taxon>
        <taxon>Desulfococcaceae</taxon>
        <taxon>Desulfococcus</taxon>
    </lineage>
</organism>
<dbReference type="Gene3D" id="1.10.287.3510">
    <property type="match status" value="1"/>
</dbReference>
<keyword evidence="10 11" id="KW-0472">Membrane</keyword>
<keyword evidence="11" id="KW-0520">NAD</keyword>
<dbReference type="HAMAP" id="MF_01456">
    <property type="entry name" value="NDH1_NuoK"/>
    <property type="match status" value="1"/>
</dbReference>
<dbReference type="PANTHER" id="PTHR11434">
    <property type="entry name" value="NADH-UBIQUINONE OXIDOREDUCTASE SUBUNIT ND4L"/>
    <property type="match status" value="1"/>
</dbReference>
<keyword evidence="13" id="KW-1185">Reference proteome</keyword>
<dbReference type="FunFam" id="1.10.287.3510:FF:000001">
    <property type="entry name" value="NADH-quinone oxidoreductase subunit K"/>
    <property type="match status" value="1"/>
</dbReference>
<dbReference type="STRING" id="897.B2D07_09040"/>
<comment type="similarity">
    <text evidence="3 11">Belongs to the complex I subunit 4L family.</text>
</comment>
<evidence type="ECO:0000313" key="13">
    <source>
        <dbReference type="Proteomes" id="UP000014977"/>
    </source>
</evidence>
<evidence type="ECO:0000256" key="3">
    <source>
        <dbReference type="ARBA" id="ARBA00010519"/>
    </source>
</evidence>
<dbReference type="eggNOG" id="COG0713">
    <property type="taxonomic scope" value="Bacteria"/>
</dbReference>
<comment type="catalytic activity">
    <reaction evidence="11">
        <text>a quinone + NADH + 5 H(+)(in) = a quinol + NAD(+) + 4 H(+)(out)</text>
        <dbReference type="Rhea" id="RHEA:57888"/>
        <dbReference type="ChEBI" id="CHEBI:15378"/>
        <dbReference type="ChEBI" id="CHEBI:24646"/>
        <dbReference type="ChEBI" id="CHEBI:57540"/>
        <dbReference type="ChEBI" id="CHEBI:57945"/>
        <dbReference type="ChEBI" id="CHEBI:132124"/>
    </reaction>
</comment>
<comment type="subunit">
    <text evidence="11">NDH-1 is composed of 14 different subunits. Subunits NuoA, H, J, K, L, M, N constitute the membrane sector of the complex.</text>
</comment>
<accession>S7VAL1</accession>
<dbReference type="EC" id="7.1.1.-" evidence="11"/>
<gene>
    <name evidence="11" type="primary">nuoK</name>
    <name evidence="12" type="ORF">dsmv_1986</name>
</gene>
<comment type="subcellular location">
    <subcellularLocation>
        <location evidence="11">Cell membrane</location>
        <topology evidence="11">Multi-pass membrane protein</topology>
    </subcellularLocation>
    <subcellularLocation>
        <location evidence="2">Membrane</location>
        <topology evidence="2">Multi-pass membrane protein</topology>
    </subcellularLocation>
</comment>
<dbReference type="GO" id="GO:0030964">
    <property type="term" value="C:NADH dehydrogenase complex"/>
    <property type="evidence" value="ECO:0007669"/>
    <property type="project" value="TreeGrafter"/>
</dbReference>
<keyword evidence="6 11" id="KW-0812">Transmembrane</keyword>
<sequence>MIVPYHHVLILAGLLFLTGMFCLVTRRNLIMMVLGLEIMLNASAVAFVGSALQWRHLDGQAMAIFIIAVAAAEVSIGLGLIVWIYRRTGTVDAGCIETDACRID</sequence>
<keyword evidence="5" id="KW-0997">Cell inner membrane</keyword>
<protein>
    <recommendedName>
        <fullName evidence="11">NADH-quinone oxidoreductase subunit K</fullName>
        <ecNumber evidence="11">7.1.1.-</ecNumber>
    </recommendedName>
    <alternativeName>
        <fullName evidence="11">NADH dehydrogenase I subunit K</fullName>
    </alternativeName>
    <alternativeName>
        <fullName evidence="11">NDH-1 subunit K</fullName>
    </alternativeName>
</protein>
<dbReference type="EMBL" id="ATHJ01000074">
    <property type="protein sequence ID" value="EPR41553.1"/>
    <property type="molecule type" value="Genomic_DNA"/>
</dbReference>
<dbReference type="InterPro" id="IPR039428">
    <property type="entry name" value="NUOK/Mnh_C1-like"/>
</dbReference>
<dbReference type="GO" id="GO:0048038">
    <property type="term" value="F:quinone binding"/>
    <property type="evidence" value="ECO:0007669"/>
    <property type="project" value="UniProtKB-KW"/>
</dbReference>
<evidence type="ECO:0000256" key="9">
    <source>
        <dbReference type="ARBA" id="ARBA00022989"/>
    </source>
</evidence>
<dbReference type="OrthoDB" id="9810120at2"/>
<feature type="transmembrane region" description="Helical" evidence="11">
    <location>
        <begin position="29"/>
        <end position="49"/>
    </location>
</feature>
<feature type="transmembrane region" description="Helical" evidence="11">
    <location>
        <begin position="6"/>
        <end position="24"/>
    </location>
</feature>
<feature type="transmembrane region" description="Helical" evidence="11">
    <location>
        <begin position="61"/>
        <end position="85"/>
    </location>
</feature>
<evidence type="ECO:0000256" key="6">
    <source>
        <dbReference type="ARBA" id="ARBA00022692"/>
    </source>
</evidence>
<evidence type="ECO:0000256" key="1">
    <source>
        <dbReference type="ARBA" id="ARBA00002378"/>
    </source>
</evidence>
<keyword evidence="7 11" id="KW-0874">Quinone</keyword>
<keyword evidence="8 11" id="KW-1278">Translocase</keyword>
<evidence type="ECO:0000256" key="5">
    <source>
        <dbReference type="ARBA" id="ARBA00022519"/>
    </source>
</evidence>
<dbReference type="Proteomes" id="UP000014977">
    <property type="component" value="Unassembled WGS sequence"/>
</dbReference>
<name>S7VAL1_DESML</name>
<keyword evidence="4 11" id="KW-0813">Transport</keyword>
<evidence type="ECO:0000256" key="4">
    <source>
        <dbReference type="ARBA" id="ARBA00022448"/>
    </source>
</evidence>
<dbReference type="RefSeq" id="WP_020876417.1">
    <property type="nucleotide sequence ID" value="NZ_ATHJ01000074.1"/>
</dbReference>
<keyword evidence="9 11" id="KW-1133">Transmembrane helix</keyword>
<dbReference type="GO" id="GO:0042773">
    <property type="term" value="P:ATP synthesis coupled electron transport"/>
    <property type="evidence" value="ECO:0007669"/>
    <property type="project" value="InterPro"/>
</dbReference>
<evidence type="ECO:0000256" key="2">
    <source>
        <dbReference type="ARBA" id="ARBA00004141"/>
    </source>
</evidence>
<dbReference type="AlphaFoldDB" id="S7VAL1"/>
<proteinExistence type="inferred from homology"/>
<dbReference type="GO" id="GO:0005886">
    <property type="term" value="C:plasma membrane"/>
    <property type="evidence" value="ECO:0007669"/>
    <property type="project" value="UniProtKB-SubCell"/>
</dbReference>
<dbReference type="Pfam" id="PF00420">
    <property type="entry name" value="Oxidored_q2"/>
    <property type="match status" value="1"/>
</dbReference>
<reference evidence="12 13" key="1">
    <citation type="journal article" date="2013" name="Genome Announc.">
        <title>Draft genome sequences for three mercury-methylating, sulfate-reducing bacteria.</title>
        <authorList>
            <person name="Brown S.D."/>
            <person name="Hurt R.A.Jr."/>
            <person name="Gilmour C.C."/>
            <person name="Elias D.A."/>
        </authorList>
    </citation>
    <scope>NUCLEOTIDE SEQUENCE [LARGE SCALE GENOMIC DNA]</scope>
    <source>
        <strain evidence="12 13">DSM 2059</strain>
    </source>
</reference>
<evidence type="ECO:0000256" key="10">
    <source>
        <dbReference type="ARBA" id="ARBA00023136"/>
    </source>
</evidence>
<keyword evidence="11" id="KW-0830">Ubiquinone</keyword>
<evidence type="ECO:0000313" key="12">
    <source>
        <dbReference type="EMBL" id="EPR41553.1"/>
    </source>
</evidence>
<dbReference type="PANTHER" id="PTHR11434:SF16">
    <property type="entry name" value="NADH-UBIQUINONE OXIDOREDUCTASE CHAIN 4L"/>
    <property type="match status" value="1"/>
</dbReference>
<dbReference type="NCBIfam" id="NF004320">
    <property type="entry name" value="PRK05715.1-2"/>
    <property type="match status" value="1"/>
</dbReference>
<keyword evidence="11" id="KW-1003">Cell membrane</keyword>
<comment type="function">
    <text evidence="1 11">NDH-1 shuttles electrons from NADH, via FMN and iron-sulfur (Fe-S) centers, to quinones in the respiratory chain. The immediate electron acceptor for the enzyme in this species is believed to be ubiquinone. Couples the redox reaction to proton translocation (for every two electrons transferred, four hydrogen ions are translocated across the cytoplasmic membrane), and thus conserves the redox energy in a proton gradient.</text>
</comment>
<comment type="caution">
    <text evidence="12">The sequence shown here is derived from an EMBL/GenBank/DDBJ whole genome shotgun (WGS) entry which is preliminary data.</text>
</comment>
<evidence type="ECO:0000256" key="8">
    <source>
        <dbReference type="ARBA" id="ARBA00022967"/>
    </source>
</evidence>
<evidence type="ECO:0000256" key="7">
    <source>
        <dbReference type="ARBA" id="ARBA00022719"/>
    </source>
</evidence>
<dbReference type="GO" id="GO:0050136">
    <property type="term" value="F:NADH dehydrogenase (quinone) (non-electrogenic) activity"/>
    <property type="evidence" value="ECO:0007669"/>
    <property type="project" value="UniProtKB-UniRule"/>
</dbReference>
<dbReference type="InterPro" id="IPR001133">
    <property type="entry name" value="NADH_UbQ_OxRdtase_chain4L/K"/>
</dbReference>